<dbReference type="EMBL" id="KK207914">
    <property type="protein sequence ID" value="EZF49001.1"/>
    <property type="molecule type" value="Genomic_DNA"/>
</dbReference>
<dbReference type="HOGENOM" id="CLU_2580507_0_0_1"/>
<feature type="region of interest" description="Disordered" evidence="1">
    <location>
        <begin position="1"/>
        <end position="44"/>
    </location>
</feature>
<feature type="non-terminal residue" evidence="2">
    <location>
        <position position="1"/>
    </location>
</feature>
<gene>
    <name evidence="2" type="ORF">H103_07453</name>
</gene>
<evidence type="ECO:0000256" key="1">
    <source>
        <dbReference type="SAM" id="MobiDB-lite"/>
    </source>
</evidence>
<dbReference type="Proteomes" id="UP000023758">
    <property type="component" value="Unassembled WGS sequence"/>
</dbReference>
<dbReference type="AlphaFoldDB" id="A0A022VSG5"/>
<accession>A0A022VSG5</accession>
<reference evidence="2" key="1">
    <citation type="submission" date="2014-02" db="EMBL/GenBank/DDBJ databases">
        <title>The Genome Sequence of Trichophyton rubrum (morphotype fischeri) CBS 288.86.</title>
        <authorList>
            <consortium name="The Broad Institute Genomics Platform"/>
            <person name="Cuomo C.A."/>
            <person name="White T.C."/>
            <person name="Graser Y."/>
            <person name="Martinez-Rossi N."/>
            <person name="Heitman J."/>
            <person name="Young S.K."/>
            <person name="Zeng Q."/>
            <person name="Gargeya S."/>
            <person name="Abouelleil A."/>
            <person name="Alvarado L."/>
            <person name="Chapman S.B."/>
            <person name="Gainer-Dewar J."/>
            <person name="Goldberg J."/>
            <person name="Griggs A."/>
            <person name="Gujja S."/>
            <person name="Hansen M."/>
            <person name="Howarth C."/>
            <person name="Imamovic A."/>
            <person name="Larimer J."/>
            <person name="Martinez D."/>
            <person name="Murphy C."/>
            <person name="Pearson M.D."/>
            <person name="Persinoti G."/>
            <person name="Poon T."/>
            <person name="Priest M."/>
            <person name="Roberts A.D."/>
            <person name="Saif S."/>
            <person name="Shea T.D."/>
            <person name="Sykes S.N."/>
            <person name="Wortman J."/>
            <person name="Nusbaum C."/>
            <person name="Birren B."/>
        </authorList>
    </citation>
    <scope>NUCLEOTIDE SEQUENCE [LARGE SCALE GENOMIC DNA]</scope>
    <source>
        <strain evidence="2">CBS 288.86</strain>
    </source>
</reference>
<evidence type="ECO:0000313" key="2">
    <source>
        <dbReference type="EMBL" id="EZF49001.1"/>
    </source>
</evidence>
<protein>
    <submittedName>
        <fullName evidence="2">Uncharacterized protein</fullName>
    </submittedName>
</protein>
<sequence length="81" mass="8698">WDSPLAARQSPNGVADGSGPECDGDGKLALSRPPSSSPSSSSSPSFSVFYLFLLFPAFQKPHGSLPRAYLGCIYRMYARNK</sequence>
<organism evidence="2">
    <name type="scientific">Trichophyton rubrum CBS 288.86</name>
    <dbReference type="NCBI Taxonomy" id="1215330"/>
    <lineage>
        <taxon>Eukaryota</taxon>
        <taxon>Fungi</taxon>
        <taxon>Dikarya</taxon>
        <taxon>Ascomycota</taxon>
        <taxon>Pezizomycotina</taxon>
        <taxon>Eurotiomycetes</taxon>
        <taxon>Eurotiomycetidae</taxon>
        <taxon>Onygenales</taxon>
        <taxon>Arthrodermataceae</taxon>
        <taxon>Trichophyton</taxon>
    </lineage>
</organism>
<name>A0A022VSG5_TRIRU</name>
<proteinExistence type="predicted"/>
<feature type="compositionally biased region" description="Low complexity" evidence="1">
    <location>
        <begin position="30"/>
        <end position="44"/>
    </location>
</feature>